<feature type="domain" description="Major facilitator superfamily (MFS) profile" evidence="9">
    <location>
        <begin position="11"/>
        <end position="435"/>
    </location>
</feature>
<name>A0AAN7P707_9COLE</name>
<dbReference type="PROSITE" id="PS00216">
    <property type="entry name" value="SUGAR_TRANSPORT_1"/>
    <property type="match status" value="2"/>
</dbReference>
<feature type="transmembrane region" description="Helical" evidence="8">
    <location>
        <begin position="407"/>
        <end position="431"/>
    </location>
</feature>
<dbReference type="InterPro" id="IPR005829">
    <property type="entry name" value="Sugar_transporter_CS"/>
</dbReference>
<feature type="transmembrane region" description="Helical" evidence="8">
    <location>
        <begin position="137"/>
        <end position="156"/>
    </location>
</feature>
<dbReference type="AlphaFoldDB" id="A0AAN7P707"/>
<feature type="transmembrane region" description="Helical" evidence="8">
    <location>
        <begin position="105"/>
        <end position="125"/>
    </location>
</feature>
<dbReference type="Gene3D" id="1.20.1250.20">
    <property type="entry name" value="MFS general substrate transporter like domains"/>
    <property type="match status" value="1"/>
</dbReference>
<evidence type="ECO:0000256" key="3">
    <source>
        <dbReference type="ARBA" id="ARBA00022692"/>
    </source>
</evidence>
<dbReference type="GO" id="GO:0005886">
    <property type="term" value="C:plasma membrane"/>
    <property type="evidence" value="ECO:0007669"/>
    <property type="project" value="UniProtKB-SubCell"/>
</dbReference>
<evidence type="ECO:0000256" key="2">
    <source>
        <dbReference type="ARBA" id="ARBA00022475"/>
    </source>
</evidence>
<proteinExistence type="inferred from homology"/>
<evidence type="ECO:0000256" key="5">
    <source>
        <dbReference type="ARBA" id="ARBA00023136"/>
    </source>
</evidence>
<feature type="transmembrane region" description="Helical" evidence="8">
    <location>
        <begin position="162"/>
        <end position="183"/>
    </location>
</feature>
<dbReference type="PANTHER" id="PTHR48021:SF46">
    <property type="entry name" value="MAJOR FACILITATOR SUPERFAMILY (MFS) PROFILE DOMAIN-CONTAINING PROTEIN"/>
    <property type="match status" value="1"/>
</dbReference>
<feature type="transmembrane region" description="Helical" evidence="8">
    <location>
        <begin position="53"/>
        <end position="72"/>
    </location>
</feature>
<evidence type="ECO:0000259" key="9">
    <source>
        <dbReference type="PROSITE" id="PS50850"/>
    </source>
</evidence>
<accession>A0AAN7P707</accession>
<evidence type="ECO:0000256" key="8">
    <source>
        <dbReference type="SAM" id="Phobius"/>
    </source>
</evidence>
<feature type="transmembrane region" description="Helical" evidence="8">
    <location>
        <begin position="284"/>
        <end position="303"/>
    </location>
</feature>
<keyword evidence="6" id="KW-0325">Glycoprotein</keyword>
<dbReference type="InterPro" id="IPR036259">
    <property type="entry name" value="MFS_trans_sf"/>
</dbReference>
<comment type="caution">
    <text evidence="10">The sequence shown here is derived from an EMBL/GenBank/DDBJ whole genome shotgun (WGS) entry which is preliminary data.</text>
</comment>
<sequence length="472" mass="51595">MLQGRLPQLIAVLSATISAVSDGMHYGWTAPVLPLLQLPNSSIKVTETDVVWLENIYMLGGFAGLPITIYSVDKFGRKKSILIACVKSIVSWILIAFATSVEFLYVARFLSGMAGDVAFVSVPMYIGEIADRKIRGVLGSCIYFMMLLGIMILYSVAPFVSLPTSSAVACSFLIIQLLTFPFMPDSPYHLLLKGDTEGAKKSLEKLRANKNVEKELEDISAAVQRQKTERGRPIDLLIVKSNRKALLIMTVLNGSQHFSSISVMLMNVHSIIDDGASVISSNMAAIIFSALMFVALLIAAVLIDKLGRKILLTSSSILTGLSLLTLATYFAVKNSGTDISSYNWIPVAAVMLYAIVFRCGLGSVPIVMTAELFPTSVKAMGMTISDCSYVLFSVASIYMYQHLRVEYGIHVPFFIFSGSCFFAAAFALFYIPETKGKTLEEIQQILKGNPVPKRSSLKDDANVKMNEEDTVV</sequence>
<gene>
    <name evidence="10" type="ORF">RN001_012218</name>
</gene>
<comment type="subcellular location">
    <subcellularLocation>
        <location evidence="1">Cell membrane</location>
        <topology evidence="1">Multi-pass membrane protein</topology>
    </subcellularLocation>
</comment>
<dbReference type="PRINTS" id="PR00171">
    <property type="entry name" value="SUGRTRNSPORT"/>
</dbReference>
<keyword evidence="4 8" id="KW-1133">Transmembrane helix</keyword>
<dbReference type="PROSITE" id="PS50850">
    <property type="entry name" value="MFS"/>
    <property type="match status" value="1"/>
</dbReference>
<evidence type="ECO:0000256" key="1">
    <source>
        <dbReference type="ARBA" id="ARBA00004651"/>
    </source>
</evidence>
<feature type="transmembrane region" description="Helical" evidence="8">
    <location>
        <begin position="246"/>
        <end position="272"/>
    </location>
</feature>
<comment type="similarity">
    <text evidence="7">Belongs to the major facilitator superfamily. Sugar transporter (TC 2.A.1.1) family. Trehalose transporter subfamily.</text>
</comment>
<dbReference type="Proteomes" id="UP001353858">
    <property type="component" value="Unassembled WGS sequence"/>
</dbReference>
<dbReference type="SUPFAM" id="SSF103473">
    <property type="entry name" value="MFS general substrate transporter"/>
    <property type="match status" value="1"/>
</dbReference>
<evidence type="ECO:0000313" key="10">
    <source>
        <dbReference type="EMBL" id="KAK4875796.1"/>
    </source>
</evidence>
<evidence type="ECO:0000313" key="11">
    <source>
        <dbReference type="Proteomes" id="UP001353858"/>
    </source>
</evidence>
<dbReference type="InterPro" id="IPR020846">
    <property type="entry name" value="MFS_dom"/>
</dbReference>
<dbReference type="InterPro" id="IPR005828">
    <property type="entry name" value="MFS_sugar_transport-like"/>
</dbReference>
<feature type="transmembrane region" description="Helical" evidence="8">
    <location>
        <begin position="379"/>
        <end position="401"/>
    </location>
</feature>
<keyword evidence="3 8" id="KW-0812">Transmembrane</keyword>
<dbReference type="EMBL" id="JARPUR010000005">
    <property type="protein sequence ID" value="KAK4875796.1"/>
    <property type="molecule type" value="Genomic_DNA"/>
</dbReference>
<dbReference type="FunFam" id="1.20.1250.20:FF:000055">
    <property type="entry name" value="Facilitated trehalose transporter Tret1-2 homolog"/>
    <property type="match status" value="1"/>
</dbReference>
<reference evidence="11" key="1">
    <citation type="submission" date="2023-01" db="EMBL/GenBank/DDBJ databases">
        <title>Key to firefly adult light organ development and bioluminescence: homeobox transcription factors regulate luciferase expression and transportation to peroxisome.</title>
        <authorList>
            <person name="Fu X."/>
        </authorList>
    </citation>
    <scope>NUCLEOTIDE SEQUENCE [LARGE SCALE GENOMIC DNA]</scope>
</reference>
<dbReference type="Pfam" id="PF00083">
    <property type="entry name" value="Sugar_tr"/>
    <property type="match status" value="1"/>
</dbReference>
<keyword evidence="11" id="KW-1185">Reference proteome</keyword>
<feature type="transmembrane region" description="Helical" evidence="8">
    <location>
        <begin position="344"/>
        <end position="367"/>
    </location>
</feature>
<organism evidence="10 11">
    <name type="scientific">Aquatica leii</name>
    <dbReference type="NCBI Taxonomy" id="1421715"/>
    <lineage>
        <taxon>Eukaryota</taxon>
        <taxon>Metazoa</taxon>
        <taxon>Ecdysozoa</taxon>
        <taxon>Arthropoda</taxon>
        <taxon>Hexapoda</taxon>
        <taxon>Insecta</taxon>
        <taxon>Pterygota</taxon>
        <taxon>Neoptera</taxon>
        <taxon>Endopterygota</taxon>
        <taxon>Coleoptera</taxon>
        <taxon>Polyphaga</taxon>
        <taxon>Elateriformia</taxon>
        <taxon>Elateroidea</taxon>
        <taxon>Lampyridae</taxon>
        <taxon>Luciolinae</taxon>
        <taxon>Aquatica</taxon>
    </lineage>
</organism>
<dbReference type="GO" id="GO:0022857">
    <property type="term" value="F:transmembrane transporter activity"/>
    <property type="evidence" value="ECO:0007669"/>
    <property type="project" value="InterPro"/>
</dbReference>
<evidence type="ECO:0000256" key="7">
    <source>
        <dbReference type="ARBA" id="ARBA00024348"/>
    </source>
</evidence>
<feature type="transmembrane region" description="Helical" evidence="8">
    <location>
        <begin position="310"/>
        <end position="332"/>
    </location>
</feature>
<dbReference type="PANTHER" id="PTHR48021">
    <property type="match status" value="1"/>
</dbReference>
<evidence type="ECO:0000256" key="6">
    <source>
        <dbReference type="ARBA" id="ARBA00023180"/>
    </source>
</evidence>
<evidence type="ECO:0000256" key="4">
    <source>
        <dbReference type="ARBA" id="ARBA00022989"/>
    </source>
</evidence>
<keyword evidence="5 8" id="KW-0472">Membrane</keyword>
<keyword evidence="2" id="KW-1003">Cell membrane</keyword>
<protein>
    <recommendedName>
        <fullName evidence="9">Major facilitator superfamily (MFS) profile domain-containing protein</fullName>
    </recommendedName>
</protein>
<dbReference type="InterPro" id="IPR050549">
    <property type="entry name" value="MFS_Trehalose_Transporter"/>
</dbReference>
<feature type="transmembrane region" description="Helical" evidence="8">
    <location>
        <begin position="81"/>
        <end position="99"/>
    </location>
</feature>
<dbReference type="InterPro" id="IPR003663">
    <property type="entry name" value="Sugar/inositol_transpt"/>
</dbReference>